<feature type="domain" description="ARID" evidence="12">
    <location>
        <begin position="485"/>
        <end position="576"/>
    </location>
</feature>
<dbReference type="GO" id="GO:0071565">
    <property type="term" value="C:nBAF complex"/>
    <property type="evidence" value="ECO:0007669"/>
    <property type="project" value="TreeGrafter"/>
</dbReference>
<dbReference type="Ensembl" id="ENSPSTT00000026523.1">
    <property type="protein sequence ID" value="ENSPSTP00000025203.1"/>
    <property type="gene ID" value="ENSPSTG00000018452.1"/>
</dbReference>
<feature type="compositionally biased region" description="Polar residues" evidence="11">
    <location>
        <begin position="74"/>
        <end position="89"/>
    </location>
</feature>
<feature type="region of interest" description="Disordered" evidence="11">
    <location>
        <begin position="1"/>
        <end position="442"/>
    </location>
</feature>
<feature type="compositionally biased region" description="Polar residues" evidence="11">
    <location>
        <begin position="52"/>
        <end position="66"/>
    </location>
</feature>
<proteinExistence type="predicted"/>
<dbReference type="InterPro" id="IPR036431">
    <property type="entry name" value="ARID_dom_sf"/>
</dbReference>
<evidence type="ECO:0000313" key="14">
    <source>
        <dbReference type="Proteomes" id="UP000694428"/>
    </source>
</evidence>
<feature type="compositionally biased region" description="Polar residues" evidence="11">
    <location>
        <begin position="662"/>
        <end position="686"/>
    </location>
</feature>
<feature type="region of interest" description="Disordered" evidence="11">
    <location>
        <begin position="582"/>
        <end position="953"/>
    </location>
</feature>
<dbReference type="GO" id="GO:0016514">
    <property type="term" value="C:SWI/SNF complex"/>
    <property type="evidence" value="ECO:0007669"/>
    <property type="project" value="InterPro"/>
</dbReference>
<dbReference type="GO" id="GO:0003677">
    <property type="term" value="F:DNA binding"/>
    <property type="evidence" value="ECO:0007669"/>
    <property type="project" value="UniProtKB-KW"/>
</dbReference>
<keyword evidence="2" id="KW-0488">Methylation</keyword>
<dbReference type="AlphaFoldDB" id="A0A8C9GBK0"/>
<dbReference type="PANTHER" id="PTHR12656:SF12">
    <property type="entry name" value="AT-RICH INTERACTIVE DOMAIN-CONTAINING PROTEIN 1A"/>
    <property type="match status" value="1"/>
</dbReference>
<feature type="compositionally biased region" description="Polar residues" evidence="11">
    <location>
        <begin position="802"/>
        <end position="819"/>
    </location>
</feature>
<keyword evidence="10" id="KW-0539">Nucleus</keyword>
<feature type="region of interest" description="Disordered" evidence="11">
    <location>
        <begin position="996"/>
        <end position="1030"/>
    </location>
</feature>
<evidence type="ECO:0000256" key="10">
    <source>
        <dbReference type="ARBA" id="ARBA00023242"/>
    </source>
</evidence>
<evidence type="ECO:0000256" key="11">
    <source>
        <dbReference type="SAM" id="MobiDB-lite"/>
    </source>
</evidence>
<keyword evidence="14" id="KW-1185">Reference proteome</keyword>
<keyword evidence="3" id="KW-0597">Phosphoprotein</keyword>
<dbReference type="GO" id="GO:0007399">
    <property type="term" value="P:nervous system development"/>
    <property type="evidence" value="ECO:0007669"/>
    <property type="project" value="UniProtKB-KW"/>
</dbReference>
<feature type="compositionally biased region" description="Polar residues" evidence="11">
    <location>
        <begin position="925"/>
        <end position="934"/>
    </location>
</feature>
<feature type="compositionally biased region" description="Low complexity" evidence="11">
    <location>
        <begin position="609"/>
        <end position="622"/>
    </location>
</feature>
<evidence type="ECO:0000256" key="9">
    <source>
        <dbReference type="ARBA" id="ARBA00023163"/>
    </source>
</evidence>
<dbReference type="Gene3D" id="1.10.150.60">
    <property type="entry name" value="ARID DNA-binding domain"/>
    <property type="match status" value="1"/>
</dbReference>
<dbReference type="PROSITE" id="PS51011">
    <property type="entry name" value="ARID"/>
    <property type="match status" value="1"/>
</dbReference>
<evidence type="ECO:0000256" key="5">
    <source>
        <dbReference type="ARBA" id="ARBA00022902"/>
    </source>
</evidence>
<protein>
    <submittedName>
        <fullName evidence="13">AT-rich interaction domain 1A</fullName>
    </submittedName>
</protein>
<dbReference type="InterPro" id="IPR021906">
    <property type="entry name" value="BAF250/Osa"/>
</dbReference>
<feature type="compositionally biased region" description="Low complexity" evidence="11">
    <location>
        <begin position="20"/>
        <end position="48"/>
    </location>
</feature>
<evidence type="ECO:0000256" key="1">
    <source>
        <dbReference type="ARBA" id="ARBA00004123"/>
    </source>
</evidence>
<feature type="compositionally biased region" description="Pro residues" evidence="11">
    <location>
        <begin position="630"/>
        <end position="645"/>
    </location>
</feature>
<feature type="compositionally biased region" description="Polar residues" evidence="11">
    <location>
        <begin position="350"/>
        <end position="367"/>
    </location>
</feature>
<feature type="compositionally biased region" description="Low complexity" evidence="11">
    <location>
        <begin position="858"/>
        <end position="887"/>
    </location>
</feature>
<evidence type="ECO:0000256" key="4">
    <source>
        <dbReference type="ARBA" id="ARBA00022853"/>
    </source>
</evidence>
<feature type="compositionally biased region" description="Low complexity" evidence="11">
    <location>
        <begin position="278"/>
        <end position="294"/>
    </location>
</feature>
<keyword evidence="4" id="KW-0156">Chromatin regulator</keyword>
<sequence>MDQMGKMRPQPYGGNNPYTQQQGPQAGPQQGHSYPGQPYGPQTPQRYPMGMQSRTQSTMGSISYAQQIPPYGQQGPSTYGQQSQTPYYNQQSPHPQQQQPPYSQQTPSQTPHSQPSYQQQQQPQSQAAQLQTSQPAYSQQQSQPPHQQSPTPYPQQQSTAQQHQQNQPPYSQQQSQSPYQQQQQQTQQTASSALSQQSSSYPQSQPQQQQSAYSQQRFPPPQELSQESFGSQTSSAPSMASSKGQEDMNLNLQSRPSSLPDLSGSIDDLPMGTEGALSPGVSTSGISSSQGEQSNPAQSPFSPHTSPHLPGIRGPSPSPVGSPASVAQSRSGPLSPAAVPGNQMPPRPPSGQSDSIMHPSMNQSSIAQDRGYLQRNPQMPQYSSPQPGSALSPRQSSGGQMHAGMGPYQQNSMGSYGPQAGQYGPQGEARAASRRGAERSEWERPLSVATSCLCRIFGGGMTFAKSSSSTTTNEKITKLYELGGEPERKIWVDRYLAFTEEKAMGMTNLPAVGRKPLDLYRLYISVKEIGGLTQVNKNKKWRELATNLNVGTSSSAASSLKKQYIQCLYAFECKIERGEDPPPDIFAAADSKKSQTKIQPPSPAGSGSMQGPQTPQSTSSSMAEGGDLKPPTPASTPHSQMPPLPGIRSNSVGLQDAFTDGSDPTFQKRNSMTPNPGYQPSMNTSDMMGRMSYEPNKDPYSMRKAPGSDPFMSSGQGPNSGMGDPYSRAAGPGMGNMAMGQRPHYPYGGPYDRVRTEPGMGPEGNLAAGTPQPNIMPSTSESGMYSPSRYPQQQQQQRHDSYGNQFSTQGTSSGSPFPSQQTTMYQQQQQNYKRPMDGSYGPPAKRHEGEMYNVPYSAGQGQTQQQLPPAQTQQPSQQQAAQPSPQQDLYNQYGSTYPAADRRSAGGPQNQFPFQFGRDRVSAPPGSNAQQNMPPQMMGGPIQSAPEGPQQGAMWQGRNEIGYSYPNRQSAGSAPQGPAYHGVTRTDDILHSEQRVNHEGPWPSHGNRQSPYGPSAPVPPMTRPPQSNYQTPPSMIGYNVCVGHCLCGDCFCMESVQRLKQAVLFVRQKSSIQSLLFGFEVQDLEV</sequence>
<feature type="compositionally biased region" description="Polar residues" evidence="11">
    <location>
        <begin position="248"/>
        <end position="257"/>
    </location>
</feature>
<dbReference type="GO" id="GO:0031491">
    <property type="term" value="F:nucleosome binding"/>
    <property type="evidence" value="ECO:0007669"/>
    <property type="project" value="TreeGrafter"/>
</dbReference>
<feature type="compositionally biased region" description="Polar residues" evidence="11">
    <location>
        <begin position="295"/>
        <end position="305"/>
    </location>
</feature>
<keyword evidence="9" id="KW-0804">Transcription</keyword>
<reference evidence="13" key="1">
    <citation type="submission" date="2025-08" db="UniProtKB">
        <authorList>
            <consortium name="Ensembl"/>
        </authorList>
    </citation>
    <scope>IDENTIFICATION</scope>
</reference>
<feature type="compositionally biased region" description="Low complexity" evidence="11">
    <location>
        <begin position="729"/>
        <end position="740"/>
    </location>
</feature>
<dbReference type="GO" id="GO:0005654">
    <property type="term" value="C:nucleoplasm"/>
    <property type="evidence" value="ECO:0007669"/>
    <property type="project" value="TreeGrafter"/>
</dbReference>
<keyword evidence="5" id="KW-0524">Neurogenesis</keyword>
<dbReference type="PANTHER" id="PTHR12656">
    <property type="entry name" value="BRG-1 ASSOCIATED FACTOR 250 BAF250"/>
    <property type="match status" value="1"/>
</dbReference>
<keyword evidence="8" id="KW-0238">DNA-binding</keyword>
<keyword evidence="7" id="KW-0805">Transcription regulation</keyword>
<dbReference type="Pfam" id="PF01388">
    <property type="entry name" value="ARID"/>
    <property type="match status" value="1"/>
</dbReference>
<dbReference type="GO" id="GO:0006338">
    <property type="term" value="P:chromatin remodeling"/>
    <property type="evidence" value="ECO:0007669"/>
    <property type="project" value="InterPro"/>
</dbReference>
<dbReference type="CDD" id="cd16876">
    <property type="entry name" value="ARID_ARID1A"/>
    <property type="match status" value="1"/>
</dbReference>
<dbReference type="InterPro" id="IPR030094">
    <property type="entry name" value="ARID1A_ARID_BRIGHT_DNA-bd"/>
</dbReference>
<dbReference type="GO" id="GO:0045893">
    <property type="term" value="P:positive regulation of DNA-templated transcription"/>
    <property type="evidence" value="ECO:0007669"/>
    <property type="project" value="TreeGrafter"/>
</dbReference>
<keyword evidence="6" id="KW-0007">Acetylation</keyword>
<dbReference type="SMART" id="SM00501">
    <property type="entry name" value="BRIGHT"/>
    <property type="match status" value="1"/>
</dbReference>
<evidence type="ECO:0000313" key="13">
    <source>
        <dbReference type="Ensembl" id="ENSPSTP00000025203.1"/>
    </source>
</evidence>
<name>A0A8C9GBK0_PAVCR</name>
<evidence type="ECO:0000256" key="8">
    <source>
        <dbReference type="ARBA" id="ARBA00023125"/>
    </source>
</evidence>
<dbReference type="GO" id="GO:0006357">
    <property type="term" value="P:regulation of transcription by RNA polymerase II"/>
    <property type="evidence" value="ECO:0007669"/>
    <property type="project" value="TreeGrafter"/>
</dbReference>
<feature type="compositionally biased region" description="Polar residues" evidence="11">
    <location>
        <begin position="771"/>
        <end position="791"/>
    </location>
</feature>
<dbReference type="SUPFAM" id="SSF46774">
    <property type="entry name" value="ARID-like"/>
    <property type="match status" value="1"/>
</dbReference>
<evidence type="ECO:0000256" key="3">
    <source>
        <dbReference type="ARBA" id="ARBA00022553"/>
    </source>
</evidence>
<feature type="compositionally biased region" description="Low complexity" evidence="11">
    <location>
        <begin position="414"/>
        <end position="430"/>
    </location>
</feature>
<dbReference type="InterPro" id="IPR001606">
    <property type="entry name" value="ARID_dom"/>
</dbReference>
<dbReference type="Proteomes" id="UP000694428">
    <property type="component" value="Unplaced"/>
</dbReference>
<organism evidence="13 14">
    <name type="scientific">Pavo cristatus</name>
    <name type="common">Indian peafowl</name>
    <name type="synonym">Blue peafowl</name>
    <dbReference type="NCBI Taxonomy" id="9049"/>
    <lineage>
        <taxon>Eukaryota</taxon>
        <taxon>Metazoa</taxon>
        <taxon>Chordata</taxon>
        <taxon>Craniata</taxon>
        <taxon>Vertebrata</taxon>
        <taxon>Euteleostomi</taxon>
        <taxon>Archelosauria</taxon>
        <taxon>Archosauria</taxon>
        <taxon>Dinosauria</taxon>
        <taxon>Saurischia</taxon>
        <taxon>Theropoda</taxon>
        <taxon>Coelurosauria</taxon>
        <taxon>Aves</taxon>
        <taxon>Neognathae</taxon>
        <taxon>Galloanserae</taxon>
        <taxon>Galliformes</taxon>
        <taxon>Phasianidae</taxon>
        <taxon>Phasianinae</taxon>
        <taxon>Pavo</taxon>
    </lineage>
</organism>
<reference evidence="13" key="2">
    <citation type="submission" date="2025-09" db="UniProtKB">
        <authorList>
            <consortium name="Ensembl"/>
        </authorList>
    </citation>
    <scope>IDENTIFICATION</scope>
</reference>
<feature type="compositionally biased region" description="Low complexity" evidence="11">
    <location>
        <begin position="90"/>
        <end position="216"/>
    </location>
</feature>
<dbReference type="GO" id="GO:0035060">
    <property type="term" value="C:brahma complex"/>
    <property type="evidence" value="ECO:0007669"/>
    <property type="project" value="InterPro"/>
</dbReference>
<evidence type="ECO:0000259" key="12">
    <source>
        <dbReference type="PROSITE" id="PS51011"/>
    </source>
</evidence>
<comment type="subcellular location">
    <subcellularLocation>
        <location evidence="1">Nucleus</location>
    </subcellularLocation>
</comment>
<evidence type="ECO:0000256" key="6">
    <source>
        <dbReference type="ARBA" id="ARBA00022990"/>
    </source>
</evidence>
<feature type="compositionally biased region" description="Low complexity" evidence="11">
    <location>
        <begin position="820"/>
        <end position="830"/>
    </location>
</feature>
<dbReference type="FunFam" id="1.10.150.60:FF:000002">
    <property type="entry name" value="AT-rich interactive domain-containing protein 1B"/>
    <property type="match status" value="1"/>
</dbReference>
<evidence type="ECO:0000256" key="2">
    <source>
        <dbReference type="ARBA" id="ARBA00022481"/>
    </source>
</evidence>
<accession>A0A8C9GBK0</accession>
<feature type="compositionally biased region" description="Pro residues" evidence="11">
    <location>
        <begin position="1014"/>
        <end position="1023"/>
    </location>
</feature>
<evidence type="ECO:0000256" key="7">
    <source>
        <dbReference type="ARBA" id="ARBA00023015"/>
    </source>
</evidence>
<feature type="compositionally biased region" description="Polar residues" evidence="11">
    <location>
        <begin position="375"/>
        <end position="399"/>
    </location>
</feature>
<dbReference type="SMART" id="SM01014">
    <property type="entry name" value="ARID"/>
    <property type="match status" value="1"/>
</dbReference>
<feature type="compositionally biased region" description="Low complexity" evidence="11">
    <location>
        <begin position="231"/>
        <end position="242"/>
    </location>
</feature>